<evidence type="ECO:0000313" key="1">
    <source>
        <dbReference type="EMBL" id="KAJ8888292.1"/>
    </source>
</evidence>
<comment type="caution">
    <text evidence="1">The sequence shown here is derived from an EMBL/GenBank/DDBJ whole genome shotgun (WGS) entry which is preliminary data.</text>
</comment>
<reference evidence="1 2" key="1">
    <citation type="submission" date="2023-02" db="EMBL/GenBank/DDBJ databases">
        <title>LHISI_Scaffold_Assembly.</title>
        <authorList>
            <person name="Stuart O.P."/>
            <person name="Cleave R."/>
            <person name="Magrath M.J.L."/>
            <person name="Mikheyev A.S."/>
        </authorList>
    </citation>
    <scope>NUCLEOTIDE SEQUENCE [LARGE SCALE GENOMIC DNA]</scope>
    <source>
        <strain evidence="1">Daus_M_001</strain>
        <tissue evidence="1">Leg muscle</tissue>
    </source>
</reference>
<keyword evidence="2" id="KW-1185">Reference proteome</keyword>
<protein>
    <recommendedName>
        <fullName evidence="3">DUF4219 domain-containing protein</fullName>
    </recommendedName>
</protein>
<gene>
    <name evidence="1" type="ORF">PR048_007779</name>
</gene>
<dbReference type="EMBL" id="JARBHB010000003">
    <property type="protein sequence ID" value="KAJ8888292.1"/>
    <property type="molecule type" value="Genomic_DNA"/>
</dbReference>
<organism evidence="1 2">
    <name type="scientific">Dryococelus australis</name>
    <dbReference type="NCBI Taxonomy" id="614101"/>
    <lineage>
        <taxon>Eukaryota</taxon>
        <taxon>Metazoa</taxon>
        <taxon>Ecdysozoa</taxon>
        <taxon>Arthropoda</taxon>
        <taxon>Hexapoda</taxon>
        <taxon>Insecta</taxon>
        <taxon>Pterygota</taxon>
        <taxon>Neoptera</taxon>
        <taxon>Polyneoptera</taxon>
        <taxon>Phasmatodea</taxon>
        <taxon>Verophasmatodea</taxon>
        <taxon>Anareolatae</taxon>
        <taxon>Phasmatidae</taxon>
        <taxon>Eurycanthinae</taxon>
        <taxon>Dryococelus</taxon>
    </lineage>
</organism>
<proteinExistence type="predicted"/>
<evidence type="ECO:0000313" key="2">
    <source>
        <dbReference type="Proteomes" id="UP001159363"/>
    </source>
</evidence>
<sequence>MSLAKEKKTWIRFVMAAGQVQSPFPPIEKLARHENYDIWHFAMRTYLEHEELWQCVMGKEKDDKKTTRALAKIILSIGSVNYVHVQDISTRGGKLLIVRAINSLKINYQ</sequence>
<dbReference type="Proteomes" id="UP001159363">
    <property type="component" value="Chromosome 3"/>
</dbReference>
<name>A0ABQ9HVL8_9NEOP</name>
<accession>A0ABQ9HVL8</accession>
<evidence type="ECO:0008006" key="3">
    <source>
        <dbReference type="Google" id="ProtNLM"/>
    </source>
</evidence>